<protein>
    <submittedName>
        <fullName evidence="4">Efflux RND transporter periplasmic adaptor subunit</fullName>
    </submittedName>
</protein>
<comment type="similarity">
    <text evidence="1">Belongs to the membrane fusion protein (MFP) (TC 8.A.1) family.</text>
</comment>
<gene>
    <name evidence="4" type="ORF">ENH63_18220</name>
</gene>
<reference evidence="4" key="1">
    <citation type="journal article" date="2020" name="mSystems">
        <title>Genome- and Community-Level Interaction Insights into Carbon Utilization and Element Cycling Functions of Hydrothermarchaeota in Hydrothermal Sediment.</title>
        <authorList>
            <person name="Zhou Z."/>
            <person name="Liu Y."/>
            <person name="Xu W."/>
            <person name="Pan J."/>
            <person name="Luo Z.H."/>
            <person name="Li M."/>
        </authorList>
    </citation>
    <scope>NUCLEOTIDE SEQUENCE [LARGE SCALE GENOMIC DNA]</scope>
    <source>
        <strain evidence="4">HyVt-323</strain>
    </source>
</reference>
<dbReference type="GO" id="GO:0015562">
    <property type="term" value="F:efflux transmembrane transporter activity"/>
    <property type="evidence" value="ECO:0007669"/>
    <property type="project" value="TreeGrafter"/>
</dbReference>
<dbReference type="Proteomes" id="UP000885704">
    <property type="component" value="Unassembled WGS sequence"/>
</dbReference>
<feature type="domain" description="CusB-like beta-barrel" evidence="2">
    <location>
        <begin position="198"/>
        <end position="267"/>
    </location>
</feature>
<dbReference type="InterPro" id="IPR058647">
    <property type="entry name" value="BSH_CzcB-like"/>
</dbReference>
<evidence type="ECO:0000259" key="2">
    <source>
        <dbReference type="Pfam" id="PF25954"/>
    </source>
</evidence>
<dbReference type="AlphaFoldDB" id="A0A7V1FNY5"/>
<organism evidence="4">
    <name type="scientific">Sulfitobacter litoralis</name>
    <dbReference type="NCBI Taxonomy" id="335975"/>
    <lineage>
        <taxon>Bacteria</taxon>
        <taxon>Pseudomonadati</taxon>
        <taxon>Pseudomonadota</taxon>
        <taxon>Alphaproteobacteria</taxon>
        <taxon>Rhodobacterales</taxon>
        <taxon>Roseobacteraceae</taxon>
        <taxon>Sulfitobacter</taxon>
    </lineage>
</organism>
<dbReference type="Gene3D" id="2.40.30.170">
    <property type="match status" value="1"/>
</dbReference>
<dbReference type="Pfam" id="PF25954">
    <property type="entry name" value="Beta-barrel_RND_2"/>
    <property type="match status" value="1"/>
</dbReference>
<dbReference type="InterPro" id="IPR058792">
    <property type="entry name" value="Beta-barrel_RND_2"/>
</dbReference>
<dbReference type="EMBL" id="DRFN01000052">
    <property type="protein sequence ID" value="HDZ53670.1"/>
    <property type="molecule type" value="Genomic_DNA"/>
</dbReference>
<dbReference type="Gene3D" id="2.40.50.100">
    <property type="match status" value="1"/>
</dbReference>
<evidence type="ECO:0000313" key="4">
    <source>
        <dbReference type="EMBL" id="HDZ53670.1"/>
    </source>
</evidence>
<accession>A0A7V1FNY5</accession>
<dbReference type="InterPro" id="IPR006143">
    <property type="entry name" value="RND_pump_MFP"/>
</dbReference>
<dbReference type="NCBIfam" id="TIGR01730">
    <property type="entry name" value="RND_mfp"/>
    <property type="match status" value="1"/>
</dbReference>
<dbReference type="RefSeq" id="WP_237273855.1">
    <property type="nucleotide sequence ID" value="NZ_CAXBMM010000003.1"/>
</dbReference>
<proteinExistence type="inferred from homology"/>
<dbReference type="GO" id="GO:1990281">
    <property type="term" value="C:efflux pump complex"/>
    <property type="evidence" value="ECO:0007669"/>
    <property type="project" value="TreeGrafter"/>
</dbReference>
<dbReference type="PANTHER" id="PTHR30469:SF15">
    <property type="entry name" value="HLYD FAMILY OF SECRETION PROTEINS"/>
    <property type="match status" value="1"/>
</dbReference>
<sequence>MMEKTMKSCTLTSAFVFALIANAGFAREYDCLMDPSLVVEIGSAEAGIIQSISVQRGDLVTQGQLVAKLESGAEQVALDYARARATDTSPIEIAQGRIVLLATEAERAKELGAKKLVPQAVVDSAVSQYDQAILELRQAEFEKRLAALDETRVAAQLARRNIHAPVDGIVITRMIGPGEYVFAQAPIIQIARIDPLHIEVFLPTDMFTTVQMGQMAKVKPAAPIGGLYEAEVIAIDRVFDAASDTFGVRLKLDNPEGALVAGIDCKIEIGE</sequence>
<dbReference type="PANTHER" id="PTHR30469">
    <property type="entry name" value="MULTIDRUG RESISTANCE PROTEIN MDTA"/>
    <property type="match status" value="1"/>
</dbReference>
<dbReference type="Pfam" id="PF25973">
    <property type="entry name" value="BSH_CzcB"/>
    <property type="match status" value="1"/>
</dbReference>
<evidence type="ECO:0000256" key="1">
    <source>
        <dbReference type="ARBA" id="ARBA00009477"/>
    </source>
</evidence>
<evidence type="ECO:0000259" key="3">
    <source>
        <dbReference type="Pfam" id="PF25973"/>
    </source>
</evidence>
<dbReference type="SUPFAM" id="SSF111369">
    <property type="entry name" value="HlyD-like secretion proteins"/>
    <property type="match status" value="1"/>
</dbReference>
<feature type="domain" description="CzcB-like barrel-sandwich hybrid" evidence="3">
    <location>
        <begin position="41"/>
        <end position="191"/>
    </location>
</feature>
<name>A0A7V1FNY5_9RHOB</name>
<dbReference type="Gene3D" id="1.10.287.470">
    <property type="entry name" value="Helix hairpin bin"/>
    <property type="match status" value="1"/>
</dbReference>
<comment type="caution">
    <text evidence="4">The sequence shown here is derived from an EMBL/GenBank/DDBJ whole genome shotgun (WGS) entry which is preliminary data.</text>
</comment>